<gene>
    <name evidence="2" type="ORF">RHSIM_Rhsim11G0038600</name>
</gene>
<dbReference type="OrthoDB" id="10384950at2759"/>
<reference evidence="2" key="1">
    <citation type="submission" date="2019-11" db="EMBL/GenBank/DDBJ databases">
        <authorList>
            <person name="Liu Y."/>
            <person name="Hou J."/>
            <person name="Li T.-Q."/>
            <person name="Guan C.-H."/>
            <person name="Wu X."/>
            <person name="Wu H.-Z."/>
            <person name="Ling F."/>
            <person name="Zhang R."/>
            <person name="Shi X.-G."/>
            <person name="Ren J.-P."/>
            <person name="Chen E.-F."/>
            <person name="Sun J.-M."/>
        </authorList>
    </citation>
    <scope>NUCLEOTIDE SEQUENCE</scope>
    <source>
        <strain evidence="2">Adult_tree_wgs_1</strain>
        <tissue evidence="2">Leaves</tissue>
    </source>
</reference>
<accession>A0A834LA84</accession>
<dbReference type="Proteomes" id="UP000626092">
    <property type="component" value="Unassembled WGS sequence"/>
</dbReference>
<feature type="region of interest" description="Disordered" evidence="1">
    <location>
        <begin position="1"/>
        <end position="43"/>
    </location>
</feature>
<comment type="caution">
    <text evidence="2">The sequence shown here is derived from an EMBL/GenBank/DDBJ whole genome shotgun (WGS) entry which is preliminary data.</text>
</comment>
<keyword evidence="3" id="KW-1185">Reference proteome</keyword>
<evidence type="ECO:0000313" key="2">
    <source>
        <dbReference type="EMBL" id="KAF7126862.1"/>
    </source>
</evidence>
<proteinExistence type="predicted"/>
<sequence length="125" mass="13887">MLQRKQIKGKASSDKMYAPGTSRIRARHSRRNHKQGPQLNITRDVTGSPAQVKEGSGIVTRHKCMPWDIKNQSSAFAKKSSAGTTSEHHQRCDWKPCTELINCSVLCKKEAKVSAACNPRLVLCV</sequence>
<organism evidence="2 3">
    <name type="scientific">Rhododendron simsii</name>
    <name type="common">Sims's rhododendron</name>
    <dbReference type="NCBI Taxonomy" id="118357"/>
    <lineage>
        <taxon>Eukaryota</taxon>
        <taxon>Viridiplantae</taxon>
        <taxon>Streptophyta</taxon>
        <taxon>Embryophyta</taxon>
        <taxon>Tracheophyta</taxon>
        <taxon>Spermatophyta</taxon>
        <taxon>Magnoliopsida</taxon>
        <taxon>eudicotyledons</taxon>
        <taxon>Gunneridae</taxon>
        <taxon>Pentapetalae</taxon>
        <taxon>asterids</taxon>
        <taxon>Ericales</taxon>
        <taxon>Ericaceae</taxon>
        <taxon>Ericoideae</taxon>
        <taxon>Rhodoreae</taxon>
        <taxon>Rhododendron</taxon>
    </lineage>
</organism>
<protein>
    <submittedName>
        <fullName evidence="2">Uncharacterized protein</fullName>
    </submittedName>
</protein>
<feature type="compositionally biased region" description="Basic residues" evidence="1">
    <location>
        <begin position="24"/>
        <end position="34"/>
    </location>
</feature>
<name>A0A834LA84_RHOSS</name>
<dbReference type="EMBL" id="WJXA01000011">
    <property type="protein sequence ID" value="KAF7126862.1"/>
    <property type="molecule type" value="Genomic_DNA"/>
</dbReference>
<evidence type="ECO:0000256" key="1">
    <source>
        <dbReference type="SAM" id="MobiDB-lite"/>
    </source>
</evidence>
<evidence type="ECO:0000313" key="3">
    <source>
        <dbReference type="Proteomes" id="UP000626092"/>
    </source>
</evidence>
<dbReference type="AlphaFoldDB" id="A0A834LA84"/>